<dbReference type="GO" id="GO:0015098">
    <property type="term" value="F:molybdate ion transmembrane transporter activity"/>
    <property type="evidence" value="ECO:0007669"/>
    <property type="project" value="InterPro"/>
</dbReference>
<dbReference type="GO" id="GO:0005524">
    <property type="term" value="F:ATP binding"/>
    <property type="evidence" value="ECO:0007669"/>
    <property type="project" value="UniProtKB-KW"/>
</dbReference>
<keyword evidence="4" id="KW-0997">Cell inner membrane</keyword>
<evidence type="ECO:0000256" key="9">
    <source>
        <dbReference type="PROSITE-ProRule" id="PRU01213"/>
    </source>
</evidence>
<proteinExistence type="predicted"/>
<dbReference type="Pfam" id="PF03459">
    <property type="entry name" value="TOBE"/>
    <property type="match status" value="1"/>
</dbReference>
<dbReference type="Proteomes" id="UP000230282">
    <property type="component" value="Unassembled WGS sequence"/>
</dbReference>
<evidence type="ECO:0000256" key="5">
    <source>
        <dbReference type="ARBA" id="ARBA00022741"/>
    </source>
</evidence>
<dbReference type="InterPro" id="IPR011868">
    <property type="entry name" value="ModC_ABC_ATP-bd"/>
</dbReference>
<dbReference type="Gene3D" id="2.40.50.100">
    <property type="match status" value="1"/>
</dbReference>
<dbReference type="SMART" id="SM00382">
    <property type="entry name" value="AAA"/>
    <property type="match status" value="1"/>
</dbReference>
<dbReference type="NCBIfam" id="NF008355">
    <property type="entry name" value="PRK11144.1"/>
    <property type="match status" value="1"/>
</dbReference>
<dbReference type="SUPFAM" id="SSF52540">
    <property type="entry name" value="P-loop containing nucleoside triphosphate hydrolases"/>
    <property type="match status" value="1"/>
</dbReference>
<keyword evidence="13" id="KW-1185">Reference proteome</keyword>
<feature type="domain" description="ABC transporter" evidence="10">
    <location>
        <begin position="1"/>
        <end position="229"/>
    </location>
</feature>
<dbReference type="GO" id="GO:0016020">
    <property type="term" value="C:membrane"/>
    <property type="evidence" value="ECO:0007669"/>
    <property type="project" value="InterPro"/>
</dbReference>
<dbReference type="InterPro" id="IPR008995">
    <property type="entry name" value="Mo/tungstate-bd_C_term_dom"/>
</dbReference>
<dbReference type="InterPro" id="IPR050334">
    <property type="entry name" value="Molybdenum_import_ModC"/>
</dbReference>
<accession>A0A2M8RSY4</accession>
<evidence type="ECO:0000256" key="1">
    <source>
        <dbReference type="ARBA" id="ARBA00022448"/>
    </source>
</evidence>
<evidence type="ECO:0000313" key="13">
    <source>
        <dbReference type="Proteomes" id="UP000230282"/>
    </source>
</evidence>
<dbReference type="NCBIfam" id="TIGR02142">
    <property type="entry name" value="modC_ABC"/>
    <property type="match status" value="1"/>
</dbReference>
<evidence type="ECO:0000259" key="11">
    <source>
        <dbReference type="PROSITE" id="PS51866"/>
    </source>
</evidence>
<keyword evidence="3 9" id="KW-0500">Molybdenum</keyword>
<evidence type="ECO:0000259" key="10">
    <source>
        <dbReference type="PROSITE" id="PS50893"/>
    </source>
</evidence>
<dbReference type="GO" id="GO:0140359">
    <property type="term" value="F:ABC-type transporter activity"/>
    <property type="evidence" value="ECO:0007669"/>
    <property type="project" value="InterPro"/>
</dbReference>
<dbReference type="PROSITE" id="PS51866">
    <property type="entry name" value="MOP"/>
    <property type="match status" value="1"/>
</dbReference>
<dbReference type="SUPFAM" id="SSF50331">
    <property type="entry name" value="MOP-like"/>
    <property type="match status" value="1"/>
</dbReference>
<dbReference type="PROSITE" id="PS00211">
    <property type="entry name" value="ABC_TRANSPORTER_1"/>
    <property type="match status" value="1"/>
</dbReference>
<feature type="domain" description="Mop" evidence="11">
    <location>
        <begin position="289"/>
        <end position="352"/>
    </location>
</feature>
<evidence type="ECO:0000256" key="3">
    <source>
        <dbReference type="ARBA" id="ARBA00022505"/>
    </source>
</evidence>
<protein>
    <submittedName>
        <fullName evidence="12">Molybdenum ABC transporter ATP-binding protein</fullName>
    </submittedName>
</protein>
<keyword evidence="8" id="KW-0472">Membrane</keyword>
<dbReference type="InterPro" id="IPR005116">
    <property type="entry name" value="Transp-assoc_OB_typ1"/>
</dbReference>
<organism evidence="12 13">
    <name type="scientific">Caviibacterium pharyngocola</name>
    <dbReference type="NCBI Taxonomy" id="28159"/>
    <lineage>
        <taxon>Bacteria</taxon>
        <taxon>Pseudomonadati</taxon>
        <taxon>Pseudomonadota</taxon>
        <taxon>Gammaproteobacteria</taxon>
        <taxon>Pasteurellales</taxon>
        <taxon>Pasteurellaceae</taxon>
        <taxon>Caviibacterium</taxon>
    </lineage>
</organism>
<dbReference type="InterPro" id="IPR017871">
    <property type="entry name" value="ABC_transporter-like_CS"/>
</dbReference>
<dbReference type="PANTHER" id="PTHR43514:SF4">
    <property type="entry name" value="ABC TRANSPORTER I FAMILY MEMBER 10"/>
    <property type="match status" value="1"/>
</dbReference>
<evidence type="ECO:0000256" key="2">
    <source>
        <dbReference type="ARBA" id="ARBA00022475"/>
    </source>
</evidence>
<sequence length="352" mass="39113">MLEISVRKKLGQLDFAADLQIPNQGITALFGLSGSGKSSLINLIGGLIAPDQGFIRLNNRTLTDTQRGINLPPNHRHIGYVFQDARLFPHYTAKGNLCYGCKKENKAKLERIVELLGIGHLLKRYPITLSGGEKQRVAIGRALLTEPEILLMDEPLSALDLPRKRELLAYLETLSKEIQIPILYVTHSLDELLRLAERVVLLDEGKVKAYDVLENVWQSPLFSAWKTNNERSALLSLPVQSHHSAYNMSALDINGQTLWVGERLAAVGKKVRVCIMASDVSLALRLPEKSSIRNILTGKITALFPQPNQMRVEIAIGEQKIWSDVSLWSADELNLSVGQAVYAQIKAVSVVR</sequence>
<keyword evidence="5" id="KW-0547">Nucleotide-binding</keyword>
<gene>
    <name evidence="12" type="ORF">CVP04_11400</name>
</gene>
<dbReference type="GO" id="GO:0016887">
    <property type="term" value="F:ATP hydrolysis activity"/>
    <property type="evidence" value="ECO:0007669"/>
    <property type="project" value="InterPro"/>
</dbReference>
<dbReference type="Pfam" id="PF00005">
    <property type="entry name" value="ABC_tran"/>
    <property type="match status" value="1"/>
</dbReference>
<name>A0A2M8RSY4_9PAST</name>
<dbReference type="InterPro" id="IPR027417">
    <property type="entry name" value="P-loop_NTPase"/>
</dbReference>
<dbReference type="NCBIfam" id="TIGR00638">
    <property type="entry name" value="Mop"/>
    <property type="match status" value="1"/>
</dbReference>
<evidence type="ECO:0000313" key="12">
    <source>
        <dbReference type="EMBL" id="PJG81979.1"/>
    </source>
</evidence>
<dbReference type="RefSeq" id="WP_100297631.1">
    <property type="nucleotide sequence ID" value="NZ_PHGZ01000032.1"/>
</dbReference>
<dbReference type="FunFam" id="3.40.50.300:FF:000634">
    <property type="entry name" value="Molybdenum import ATP-binding protein ModC"/>
    <property type="match status" value="1"/>
</dbReference>
<evidence type="ECO:0000256" key="6">
    <source>
        <dbReference type="ARBA" id="ARBA00022840"/>
    </source>
</evidence>
<dbReference type="EMBL" id="PHGZ01000032">
    <property type="protein sequence ID" value="PJG81979.1"/>
    <property type="molecule type" value="Genomic_DNA"/>
</dbReference>
<dbReference type="Gene3D" id="3.40.50.300">
    <property type="entry name" value="P-loop containing nucleotide triphosphate hydrolases"/>
    <property type="match status" value="1"/>
</dbReference>
<reference evidence="12 13" key="1">
    <citation type="submission" date="2017-11" db="EMBL/GenBank/DDBJ databases">
        <title>Reclassification of Bisgaard taxon 5 as Caviibacterium pharyngocola gen. nov., sp. nov.</title>
        <authorList>
            <person name="Christensen H."/>
        </authorList>
    </citation>
    <scope>NUCLEOTIDE SEQUENCE [LARGE SCALE GENOMIC DNA]</scope>
    <source>
        <strain evidence="12 13">7_3</strain>
    </source>
</reference>
<keyword evidence="1" id="KW-0813">Transport</keyword>
<evidence type="ECO:0000256" key="7">
    <source>
        <dbReference type="ARBA" id="ARBA00022967"/>
    </source>
</evidence>
<dbReference type="PROSITE" id="PS50893">
    <property type="entry name" value="ABC_TRANSPORTER_2"/>
    <property type="match status" value="1"/>
</dbReference>
<keyword evidence="2" id="KW-1003">Cell membrane</keyword>
<evidence type="ECO:0000256" key="8">
    <source>
        <dbReference type="ARBA" id="ARBA00023136"/>
    </source>
</evidence>
<evidence type="ECO:0000256" key="4">
    <source>
        <dbReference type="ARBA" id="ARBA00022519"/>
    </source>
</evidence>
<dbReference type="InterPro" id="IPR004606">
    <property type="entry name" value="Mop_domain"/>
</dbReference>
<dbReference type="OrthoDB" id="9802264at2"/>
<dbReference type="PANTHER" id="PTHR43514">
    <property type="entry name" value="ABC TRANSPORTER I FAMILY MEMBER 10"/>
    <property type="match status" value="1"/>
</dbReference>
<dbReference type="AlphaFoldDB" id="A0A2M8RSY4"/>
<dbReference type="InterPro" id="IPR003439">
    <property type="entry name" value="ABC_transporter-like_ATP-bd"/>
</dbReference>
<keyword evidence="6 12" id="KW-0067">ATP-binding</keyword>
<dbReference type="InterPro" id="IPR003593">
    <property type="entry name" value="AAA+_ATPase"/>
</dbReference>
<keyword evidence="7" id="KW-1278">Translocase</keyword>
<comment type="caution">
    <text evidence="12">The sequence shown here is derived from an EMBL/GenBank/DDBJ whole genome shotgun (WGS) entry which is preliminary data.</text>
</comment>